<dbReference type="EMBL" id="BMAT01000034">
    <property type="protein sequence ID" value="GFR58160.1"/>
    <property type="molecule type" value="Genomic_DNA"/>
</dbReference>
<keyword evidence="3" id="KW-1185">Reference proteome</keyword>
<proteinExistence type="predicted"/>
<organism evidence="2 3">
    <name type="scientific">Elysia marginata</name>
    <dbReference type="NCBI Taxonomy" id="1093978"/>
    <lineage>
        <taxon>Eukaryota</taxon>
        <taxon>Metazoa</taxon>
        <taxon>Spiralia</taxon>
        <taxon>Lophotrochozoa</taxon>
        <taxon>Mollusca</taxon>
        <taxon>Gastropoda</taxon>
        <taxon>Heterobranchia</taxon>
        <taxon>Euthyneura</taxon>
        <taxon>Panpulmonata</taxon>
        <taxon>Sacoglossa</taxon>
        <taxon>Placobranchoidea</taxon>
        <taxon>Plakobranchidae</taxon>
        <taxon>Elysia</taxon>
    </lineage>
</organism>
<protein>
    <submittedName>
        <fullName evidence="2">Uncharacterized protein</fullName>
    </submittedName>
</protein>
<evidence type="ECO:0000313" key="2">
    <source>
        <dbReference type="EMBL" id="GFR58160.1"/>
    </source>
</evidence>
<dbReference type="AlphaFoldDB" id="A0AAV4EBH0"/>
<comment type="caution">
    <text evidence="2">The sequence shown here is derived from an EMBL/GenBank/DDBJ whole genome shotgun (WGS) entry which is preliminary data.</text>
</comment>
<gene>
    <name evidence="2" type="ORF">ElyMa_000022100</name>
</gene>
<sequence>MFRATCFEPRVSSPMFRARVSSPVYRATCFEPHVSSPMFRAPCFEPHVSSPMLCFCKSLPCYSDRRRLPLSRKRIMRFLNVCRKCRTLADVINKNAPIVNRKIVIRPNKQWYTDDIREAKKIQRSAEKKWRKTHLEVHRQAFVNAKKKHQQTDYGGQTDIHKEQN</sequence>
<feature type="region of interest" description="Disordered" evidence="1">
    <location>
        <begin position="146"/>
        <end position="165"/>
    </location>
</feature>
<name>A0AAV4EBH0_9GAST</name>
<dbReference type="Proteomes" id="UP000762676">
    <property type="component" value="Unassembled WGS sequence"/>
</dbReference>
<evidence type="ECO:0000313" key="3">
    <source>
        <dbReference type="Proteomes" id="UP000762676"/>
    </source>
</evidence>
<reference evidence="2 3" key="1">
    <citation type="journal article" date="2021" name="Elife">
        <title>Chloroplast acquisition without the gene transfer in kleptoplastic sea slugs, Plakobranchus ocellatus.</title>
        <authorList>
            <person name="Maeda T."/>
            <person name="Takahashi S."/>
            <person name="Yoshida T."/>
            <person name="Shimamura S."/>
            <person name="Takaki Y."/>
            <person name="Nagai Y."/>
            <person name="Toyoda A."/>
            <person name="Suzuki Y."/>
            <person name="Arimoto A."/>
            <person name="Ishii H."/>
            <person name="Satoh N."/>
            <person name="Nishiyama T."/>
            <person name="Hasebe M."/>
            <person name="Maruyama T."/>
            <person name="Minagawa J."/>
            <person name="Obokata J."/>
            <person name="Shigenobu S."/>
        </authorList>
    </citation>
    <scope>NUCLEOTIDE SEQUENCE [LARGE SCALE GENOMIC DNA]</scope>
</reference>
<accession>A0AAV4EBH0</accession>
<evidence type="ECO:0000256" key="1">
    <source>
        <dbReference type="SAM" id="MobiDB-lite"/>
    </source>
</evidence>